<dbReference type="CDD" id="cd00085">
    <property type="entry name" value="HNHc"/>
    <property type="match status" value="1"/>
</dbReference>
<sequence>MNVNFSVNEACASSDGFTHWHGISWRQCEENVKRLQTRIVKATQEGRWGKVKSLQWLLTHSQSAKALAVKRVTENQGKNTAGVDGETWNTPEAKLNGLNSLKRRGYQSLPLRRVEILKKNGKKRKLGIPTIKDRAMQALYLAALQPIAETLADRNSYGFRPERSTADAREEGFKSLNNQQSAQWILEGDIKGCFDNIDHDWLMKHIPMDKQILKMWLKAGCIFNGEFIEIEAGTPQGGIISPTLANMALDGLEMKIDQKFASRTKWDKETKRYFKANKNKVNFIRYADDFVITGVSKELLENEVKPLVEEFLKPRGLELSPEKTKVVNIADGFDFLGWNFRKYDEKLLIKPSDDSVKSLLTKVRGIFDDNKTAKPEMLILKLNPILSGWAEYHKGAVSCKTFAYIDNQIWLKTWQWAKRRHPKKGRNWIKVKYFTRSGNFNWTFYGSGKGDKDVVTLFRMALVKITRHIKIKSEANPFDPKYEEYFESRLIFKMKKGVAGRRKLAHLWLHQNGICPVCNQRINDLDNTQIHHILEKAKGGPDILPNLIVLHPNCHRQVHSRGLTVGKPGRASDF</sequence>
<keyword evidence="3" id="KW-0695">RNA-directed DNA polymerase</keyword>
<dbReference type="InterPro" id="IPR043502">
    <property type="entry name" value="DNA/RNA_pol_sf"/>
</dbReference>
<dbReference type="InterPro" id="IPR000477">
    <property type="entry name" value="RT_dom"/>
</dbReference>
<dbReference type="Gene3D" id="1.10.30.50">
    <property type="match status" value="1"/>
</dbReference>
<protein>
    <submittedName>
        <fullName evidence="3">Group II intron reverse transcriptase/maturase</fullName>
    </submittedName>
</protein>
<feature type="domain" description="Reverse transcriptase" evidence="2">
    <location>
        <begin position="97"/>
        <end position="340"/>
    </location>
</feature>
<dbReference type="Pfam" id="PF08388">
    <property type="entry name" value="GIIM"/>
    <property type="match status" value="1"/>
</dbReference>
<dbReference type="GO" id="GO:0003964">
    <property type="term" value="F:RNA-directed DNA polymerase activity"/>
    <property type="evidence" value="ECO:0007669"/>
    <property type="project" value="UniProtKB-KW"/>
</dbReference>
<dbReference type="PROSITE" id="PS50878">
    <property type="entry name" value="RT_POL"/>
    <property type="match status" value="1"/>
</dbReference>
<dbReference type="CDD" id="cd01651">
    <property type="entry name" value="RT_G2_intron"/>
    <property type="match status" value="1"/>
</dbReference>
<dbReference type="InterPro" id="IPR013597">
    <property type="entry name" value="Mat_intron_G2"/>
</dbReference>
<dbReference type="GO" id="GO:0008270">
    <property type="term" value="F:zinc ion binding"/>
    <property type="evidence" value="ECO:0007669"/>
    <property type="project" value="InterPro"/>
</dbReference>
<dbReference type="GO" id="GO:0003676">
    <property type="term" value="F:nucleic acid binding"/>
    <property type="evidence" value="ECO:0007669"/>
    <property type="project" value="InterPro"/>
</dbReference>
<keyword evidence="4" id="KW-1185">Reference proteome</keyword>
<reference evidence="4" key="1">
    <citation type="submission" date="2016-03" db="EMBL/GenBank/DDBJ databases">
        <authorList>
            <person name="Heylen K."/>
            <person name="De Vos P."/>
            <person name="Vekeman B."/>
        </authorList>
    </citation>
    <scope>NUCLEOTIDE SEQUENCE [LARGE SCALE GENOMIC DNA]</scope>
    <source>
        <strain evidence="4">R-45383</strain>
    </source>
</reference>
<keyword evidence="3" id="KW-0808">Transferase</keyword>
<dbReference type="RefSeq" id="WP_064031382.1">
    <property type="nucleotide sequence ID" value="NZ_LUUK01000217.1"/>
</dbReference>
<dbReference type="InterPro" id="IPR002711">
    <property type="entry name" value="HNH"/>
</dbReference>
<dbReference type="InterPro" id="IPR051083">
    <property type="entry name" value="GrpII_Intron_Splice-Mob/Def"/>
</dbReference>
<dbReference type="Proteomes" id="UP000077628">
    <property type="component" value="Unassembled WGS sequence"/>
</dbReference>
<dbReference type="SUPFAM" id="SSF56672">
    <property type="entry name" value="DNA/RNA polymerases"/>
    <property type="match status" value="1"/>
</dbReference>
<accession>A0A177N4M6</accession>
<dbReference type="InterPro" id="IPR003615">
    <property type="entry name" value="HNH_nuc"/>
</dbReference>
<dbReference type="Pfam" id="PF01844">
    <property type="entry name" value="HNH"/>
    <property type="match status" value="1"/>
</dbReference>
<comment type="caution">
    <text evidence="3">The sequence shown here is derived from an EMBL/GenBank/DDBJ whole genome shotgun (WGS) entry which is preliminary data.</text>
</comment>
<dbReference type="EMBL" id="LUUK01000217">
    <property type="protein sequence ID" value="OAI12771.1"/>
    <property type="molecule type" value="Genomic_DNA"/>
</dbReference>
<evidence type="ECO:0000256" key="1">
    <source>
        <dbReference type="ARBA" id="ARBA00034120"/>
    </source>
</evidence>
<dbReference type="Pfam" id="PF00078">
    <property type="entry name" value="RVT_1"/>
    <property type="match status" value="1"/>
</dbReference>
<dbReference type="STRING" id="702114.A1355_14010"/>
<dbReference type="Pfam" id="PF13655">
    <property type="entry name" value="RVT_N"/>
    <property type="match status" value="1"/>
</dbReference>
<dbReference type="AlphaFoldDB" id="A0A177N4M6"/>
<proteinExistence type="inferred from homology"/>
<comment type="similarity">
    <text evidence="1">Belongs to the bacterial reverse transcriptase family.</text>
</comment>
<dbReference type="SMART" id="SM00507">
    <property type="entry name" value="HNHc"/>
    <property type="match status" value="1"/>
</dbReference>
<gene>
    <name evidence="3" type="ORF">A1355_14010</name>
</gene>
<dbReference type="PANTHER" id="PTHR34047:SF10">
    <property type="entry name" value="GROUP II INTRON-ASSOCIATED OPEN READING FRAME"/>
    <property type="match status" value="1"/>
</dbReference>
<dbReference type="NCBIfam" id="TIGR04416">
    <property type="entry name" value="group_II_RT_mat"/>
    <property type="match status" value="1"/>
</dbReference>
<dbReference type="InterPro" id="IPR025960">
    <property type="entry name" value="RVT_N"/>
</dbReference>
<name>A0A177N4M6_9GAMM</name>
<keyword evidence="3" id="KW-0548">Nucleotidyltransferase</keyword>
<dbReference type="OrthoDB" id="9793236at2"/>
<evidence type="ECO:0000259" key="2">
    <source>
        <dbReference type="PROSITE" id="PS50878"/>
    </source>
</evidence>
<evidence type="ECO:0000313" key="3">
    <source>
        <dbReference type="EMBL" id="OAI12771.1"/>
    </source>
</evidence>
<dbReference type="PANTHER" id="PTHR34047">
    <property type="entry name" value="NUCLEAR INTRON MATURASE 1, MITOCHONDRIAL-RELATED"/>
    <property type="match status" value="1"/>
</dbReference>
<evidence type="ECO:0000313" key="4">
    <source>
        <dbReference type="Proteomes" id="UP000077628"/>
    </source>
</evidence>
<dbReference type="InterPro" id="IPR030931">
    <property type="entry name" value="Group_II_RT_mat"/>
</dbReference>
<dbReference type="GO" id="GO:0004519">
    <property type="term" value="F:endonuclease activity"/>
    <property type="evidence" value="ECO:0007669"/>
    <property type="project" value="InterPro"/>
</dbReference>
<organism evidence="3 4">
    <name type="scientific">Methylomonas koyamae</name>
    <dbReference type="NCBI Taxonomy" id="702114"/>
    <lineage>
        <taxon>Bacteria</taxon>
        <taxon>Pseudomonadati</taxon>
        <taxon>Pseudomonadota</taxon>
        <taxon>Gammaproteobacteria</taxon>
        <taxon>Methylococcales</taxon>
        <taxon>Methylococcaceae</taxon>
        <taxon>Methylomonas</taxon>
    </lineage>
</organism>